<reference evidence="11" key="2">
    <citation type="submission" date="2025-08" db="UniProtKB">
        <authorList>
            <consortium name="RefSeq"/>
        </authorList>
    </citation>
    <scope>IDENTIFICATION</scope>
    <source>
        <tissue evidence="11">Blood</tissue>
    </source>
</reference>
<accession>A0ABM3NDY0</accession>
<gene>
    <name evidence="11" type="primary">LOC106981559</name>
</gene>
<keyword evidence="7" id="KW-0807">Transducer</keyword>
<reference evidence="10" key="1">
    <citation type="submission" date="2025-05" db="UniProtKB">
        <authorList>
            <consortium name="RefSeq"/>
        </authorList>
    </citation>
    <scope>NUCLEOTIDE SEQUENCE [LARGE SCALE GENOMIC DNA]</scope>
</reference>
<dbReference type="PANTHER" id="PTHR26453">
    <property type="entry name" value="OLFACTORY RECEPTOR"/>
    <property type="match status" value="1"/>
</dbReference>
<keyword evidence="6 8" id="KW-0472">Membrane</keyword>
<evidence type="ECO:0000256" key="2">
    <source>
        <dbReference type="ARBA" id="ARBA00022475"/>
    </source>
</evidence>
<evidence type="ECO:0000259" key="9">
    <source>
        <dbReference type="PROSITE" id="PS50262"/>
    </source>
</evidence>
<protein>
    <submittedName>
        <fullName evidence="11">Olfactory receptor 13H1-like</fullName>
    </submittedName>
</protein>
<dbReference type="RefSeq" id="XP_053057634.1">
    <property type="nucleotide sequence ID" value="XM_053201659.1"/>
</dbReference>
<evidence type="ECO:0000313" key="11">
    <source>
        <dbReference type="RefSeq" id="XP_053057634.1"/>
    </source>
</evidence>
<name>A0ABM3NDY0_ACIJB</name>
<dbReference type="InterPro" id="IPR000725">
    <property type="entry name" value="Olfact_rcpt"/>
</dbReference>
<dbReference type="PROSITE" id="PS50262">
    <property type="entry name" value="G_PROTEIN_RECEP_F1_2"/>
    <property type="match status" value="1"/>
</dbReference>
<comment type="subcellular location">
    <subcellularLocation>
        <location evidence="1">Cell membrane</location>
        <topology evidence="1">Multi-pass membrane protein</topology>
    </subcellularLocation>
</comment>
<evidence type="ECO:0000256" key="7">
    <source>
        <dbReference type="ARBA" id="ARBA00023224"/>
    </source>
</evidence>
<evidence type="ECO:0000256" key="8">
    <source>
        <dbReference type="SAM" id="Phobius"/>
    </source>
</evidence>
<evidence type="ECO:0000256" key="4">
    <source>
        <dbReference type="ARBA" id="ARBA00022692"/>
    </source>
</evidence>
<feature type="transmembrane region" description="Helical" evidence="8">
    <location>
        <begin position="246"/>
        <end position="264"/>
    </location>
</feature>
<dbReference type="Proteomes" id="UP001652583">
    <property type="component" value="Chromosome X"/>
</dbReference>
<sequence>MVSLCNFETFDTVSPDKAVICTDHLAGIPRPTPEFLLSVMALTKCLLPAVPLVTQGVSSPLLQEEIRLFWQMVVNVSGNLSFLDICYSTSWEPYVLAQCFRDFPIIFYTSCYAQMTTSLFPGMTECLFHAVMVYDRFVTISNPLHYTTIMNNEVCVQLALGTWASAFLVAVLPFIAIPACYYGQNAISHFTCEIQAPLKLICSDTPVSLILGLVISVFILTLPFTIILISYFHIVVIVLRIHSVEASLKSFFICGPYLTVVNIFNGSHLHVPETSKKSQEEDKFVSIFYGAVSPMLIPLTYTLRNKGVRGTLRKLAKGNEKS</sequence>
<dbReference type="Gene3D" id="1.20.1070.10">
    <property type="entry name" value="Rhodopsin 7-helix transmembrane proteins"/>
    <property type="match status" value="1"/>
</dbReference>
<dbReference type="InterPro" id="IPR017452">
    <property type="entry name" value="GPCR_Rhodpsn_7TM"/>
</dbReference>
<feature type="domain" description="G-protein coupled receptors family 1 profile" evidence="9">
    <location>
        <begin position="79"/>
        <end position="322"/>
    </location>
</feature>
<organism evidence="10 11">
    <name type="scientific">Acinonyx jubatus</name>
    <name type="common">Cheetah</name>
    <dbReference type="NCBI Taxonomy" id="32536"/>
    <lineage>
        <taxon>Eukaryota</taxon>
        <taxon>Metazoa</taxon>
        <taxon>Chordata</taxon>
        <taxon>Craniata</taxon>
        <taxon>Vertebrata</taxon>
        <taxon>Euteleostomi</taxon>
        <taxon>Mammalia</taxon>
        <taxon>Eutheria</taxon>
        <taxon>Laurasiatheria</taxon>
        <taxon>Carnivora</taxon>
        <taxon>Feliformia</taxon>
        <taxon>Felidae</taxon>
        <taxon>Felinae</taxon>
        <taxon>Acinonyx</taxon>
    </lineage>
</organism>
<keyword evidence="3" id="KW-0716">Sensory transduction</keyword>
<dbReference type="SUPFAM" id="SSF81321">
    <property type="entry name" value="Family A G protein-coupled receptor-like"/>
    <property type="match status" value="1"/>
</dbReference>
<evidence type="ECO:0000256" key="6">
    <source>
        <dbReference type="ARBA" id="ARBA00023136"/>
    </source>
</evidence>
<feature type="transmembrane region" description="Helical" evidence="8">
    <location>
        <begin position="284"/>
        <end position="303"/>
    </location>
</feature>
<keyword evidence="5 8" id="KW-1133">Transmembrane helix</keyword>
<keyword evidence="2" id="KW-1003">Cell membrane</keyword>
<dbReference type="GeneID" id="106981559"/>
<feature type="transmembrane region" description="Helical" evidence="8">
    <location>
        <begin position="209"/>
        <end position="239"/>
    </location>
</feature>
<evidence type="ECO:0000256" key="3">
    <source>
        <dbReference type="ARBA" id="ARBA00022606"/>
    </source>
</evidence>
<evidence type="ECO:0000256" key="1">
    <source>
        <dbReference type="ARBA" id="ARBA00004651"/>
    </source>
</evidence>
<dbReference type="Pfam" id="PF13853">
    <property type="entry name" value="7tm_4"/>
    <property type="match status" value="1"/>
</dbReference>
<keyword evidence="10" id="KW-1185">Reference proteome</keyword>
<evidence type="ECO:0000256" key="5">
    <source>
        <dbReference type="ARBA" id="ARBA00022989"/>
    </source>
</evidence>
<proteinExistence type="predicted"/>
<keyword evidence="4 8" id="KW-0812">Transmembrane</keyword>
<dbReference type="PRINTS" id="PR00245">
    <property type="entry name" value="OLFACTORYR"/>
</dbReference>
<evidence type="ECO:0000313" key="10">
    <source>
        <dbReference type="Proteomes" id="UP001652583"/>
    </source>
</evidence>